<dbReference type="GO" id="GO:0046294">
    <property type="term" value="P:formaldehyde catabolic process"/>
    <property type="evidence" value="ECO:0007669"/>
    <property type="project" value="TreeGrafter"/>
</dbReference>
<feature type="domain" description="Enoyl reductase (ER)" evidence="7">
    <location>
        <begin position="10"/>
        <end position="358"/>
    </location>
</feature>
<dbReference type="CDD" id="cd08279">
    <property type="entry name" value="Zn_ADH_class_III"/>
    <property type="match status" value="1"/>
</dbReference>
<dbReference type="Pfam" id="PF00107">
    <property type="entry name" value="ADH_zinc_N"/>
    <property type="match status" value="1"/>
</dbReference>
<evidence type="ECO:0000313" key="9">
    <source>
        <dbReference type="Proteomes" id="UP000245911"/>
    </source>
</evidence>
<keyword evidence="2 6" id="KW-0479">Metal-binding</keyword>
<evidence type="ECO:0000256" key="4">
    <source>
        <dbReference type="ARBA" id="ARBA00023002"/>
    </source>
</evidence>
<dbReference type="EMBL" id="QDKM01000004">
    <property type="protein sequence ID" value="PVH28620.1"/>
    <property type="molecule type" value="Genomic_DNA"/>
</dbReference>
<reference evidence="8 9" key="1">
    <citation type="submission" date="2018-04" db="EMBL/GenBank/DDBJ databases">
        <title>Pararhodobacter oceanense sp. nov., isolated from marine intertidal sediment.</title>
        <authorList>
            <person name="Wang X.-L."/>
            <person name="Du Z.-J."/>
        </authorList>
    </citation>
    <scope>NUCLEOTIDE SEQUENCE [LARGE SCALE GENOMIC DNA]</scope>
    <source>
        <strain evidence="8 9">AM505</strain>
    </source>
</reference>
<comment type="cofactor">
    <cofactor evidence="1 6">
        <name>Zn(2+)</name>
        <dbReference type="ChEBI" id="CHEBI:29105"/>
    </cofactor>
</comment>
<dbReference type="PANTHER" id="PTHR43880:SF12">
    <property type="entry name" value="ALCOHOL DEHYDROGENASE CLASS-3"/>
    <property type="match status" value="1"/>
</dbReference>
<dbReference type="GO" id="GO:0051903">
    <property type="term" value="F:S-(hydroxymethyl)glutathione dehydrogenase [NAD(P)+] activity"/>
    <property type="evidence" value="ECO:0007669"/>
    <property type="project" value="TreeGrafter"/>
</dbReference>
<dbReference type="SUPFAM" id="SSF50129">
    <property type="entry name" value="GroES-like"/>
    <property type="match status" value="2"/>
</dbReference>
<evidence type="ECO:0000256" key="2">
    <source>
        <dbReference type="ARBA" id="ARBA00022723"/>
    </source>
</evidence>
<gene>
    <name evidence="8" type="ORF">DDE20_10490</name>
</gene>
<dbReference type="PANTHER" id="PTHR43880">
    <property type="entry name" value="ALCOHOL DEHYDROGENASE"/>
    <property type="match status" value="1"/>
</dbReference>
<accession>A0A2T8HT33</accession>
<proteinExistence type="inferred from homology"/>
<keyword evidence="5" id="KW-0520">NAD</keyword>
<dbReference type="GO" id="GO:0005829">
    <property type="term" value="C:cytosol"/>
    <property type="evidence" value="ECO:0007669"/>
    <property type="project" value="TreeGrafter"/>
</dbReference>
<dbReference type="RefSeq" id="WP_116558454.1">
    <property type="nucleotide sequence ID" value="NZ_QDKM01000004.1"/>
</dbReference>
<dbReference type="Pfam" id="PF08240">
    <property type="entry name" value="ADH_N"/>
    <property type="match status" value="1"/>
</dbReference>
<sequence>MKAAVCRAFGAPLVIEDVVLRPPEMGEVQVRVGAVAICHSDLGYLDGNWHSDLPAVYGHEVAGRVEALGDGVIGYAVGDPVVVTMIRACGQCRPCVQGKPFLCGARVDRRRGVLTTAAGEVVEQGLDTAGFAEAVTVHVSQIAKVPEDVPVELAALLACGVITGTGAAINTAQVTPGSSCVVIGAGGVGLNAIQGARLAGASRIIAVDLSDEKLEAARGFGATDVLRADIKGLRRAVLALTEGQGADYVFVTVGVISAYQGAPALAAKGGMVVMVGMPPSGAKMEVEPVIVAATAQTLTGSFMGSTVVQRDIPYLVEMWRQGRLQLEELVSKRYAFSEINEAIADARAGASRRNVIVMDP</sequence>
<dbReference type="OrthoDB" id="9770544at2"/>
<organism evidence="8 9">
    <name type="scientific">Pararhodobacter oceanensis</name>
    <dbReference type="NCBI Taxonomy" id="2172121"/>
    <lineage>
        <taxon>Bacteria</taxon>
        <taxon>Pseudomonadati</taxon>
        <taxon>Pseudomonadota</taxon>
        <taxon>Alphaproteobacteria</taxon>
        <taxon>Rhodobacterales</taxon>
        <taxon>Paracoccaceae</taxon>
        <taxon>Pararhodobacter</taxon>
    </lineage>
</organism>
<dbReference type="Gene3D" id="3.40.50.720">
    <property type="entry name" value="NAD(P)-binding Rossmann-like Domain"/>
    <property type="match status" value="1"/>
</dbReference>
<comment type="caution">
    <text evidence="8">The sequence shown here is derived from an EMBL/GenBank/DDBJ whole genome shotgun (WGS) entry which is preliminary data.</text>
</comment>
<dbReference type="Proteomes" id="UP000245911">
    <property type="component" value="Unassembled WGS sequence"/>
</dbReference>
<name>A0A2T8HT33_9RHOB</name>
<dbReference type="Gene3D" id="3.90.180.10">
    <property type="entry name" value="Medium-chain alcohol dehydrogenases, catalytic domain"/>
    <property type="match status" value="1"/>
</dbReference>
<dbReference type="InterPro" id="IPR002328">
    <property type="entry name" value="ADH_Zn_CS"/>
</dbReference>
<keyword evidence="9" id="KW-1185">Reference proteome</keyword>
<keyword evidence="3 6" id="KW-0862">Zinc</keyword>
<dbReference type="InterPro" id="IPR013149">
    <property type="entry name" value="ADH-like_C"/>
</dbReference>
<evidence type="ECO:0000256" key="6">
    <source>
        <dbReference type="RuleBase" id="RU361277"/>
    </source>
</evidence>
<dbReference type="InterPro" id="IPR036291">
    <property type="entry name" value="NAD(P)-bd_dom_sf"/>
</dbReference>
<evidence type="ECO:0000313" key="8">
    <source>
        <dbReference type="EMBL" id="PVH28620.1"/>
    </source>
</evidence>
<dbReference type="FunFam" id="3.40.50.720:FF:000003">
    <property type="entry name" value="S-(hydroxymethyl)glutathione dehydrogenase"/>
    <property type="match status" value="1"/>
</dbReference>
<keyword evidence="4" id="KW-0560">Oxidoreductase</keyword>
<dbReference type="InterPro" id="IPR013154">
    <property type="entry name" value="ADH-like_N"/>
</dbReference>
<dbReference type="SMART" id="SM00829">
    <property type="entry name" value="PKS_ER"/>
    <property type="match status" value="1"/>
</dbReference>
<dbReference type="PROSITE" id="PS00059">
    <property type="entry name" value="ADH_ZINC"/>
    <property type="match status" value="1"/>
</dbReference>
<evidence type="ECO:0000256" key="3">
    <source>
        <dbReference type="ARBA" id="ARBA00022833"/>
    </source>
</evidence>
<comment type="similarity">
    <text evidence="6">Belongs to the zinc-containing alcohol dehydrogenase family.</text>
</comment>
<evidence type="ECO:0000256" key="1">
    <source>
        <dbReference type="ARBA" id="ARBA00001947"/>
    </source>
</evidence>
<dbReference type="SUPFAM" id="SSF51735">
    <property type="entry name" value="NAD(P)-binding Rossmann-fold domains"/>
    <property type="match status" value="1"/>
</dbReference>
<dbReference type="InterPro" id="IPR011032">
    <property type="entry name" value="GroES-like_sf"/>
</dbReference>
<dbReference type="GO" id="GO:0008270">
    <property type="term" value="F:zinc ion binding"/>
    <property type="evidence" value="ECO:0007669"/>
    <property type="project" value="InterPro"/>
</dbReference>
<dbReference type="InterPro" id="IPR020843">
    <property type="entry name" value="ER"/>
</dbReference>
<evidence type="ECO:0000259" key="7">
    <source>
        <dbReference type="SMART" id="SM00829"/>
    </source>
</evidence>
<evidence type="ECO:0000256" key="5">
    <source>
        <dbReference type="ARBA" id="ARBA00023027"/>
    </source>
</evidence>
<protein>
    <submittedName>
        <fullName evidence="8">Zinc-binding dehydrogenase</fullName>
    </submittedName>
</protein>
<dbReference type="AlphaFoldDB" id="A0A2T8HT33"/>